<evidence type="ECO:0000256" key="4">
    <source>
        <dbReference type="ARBA" id="ARBA00022532"/>
    </source>
</evidence>
<dbReference type="Proteomes" id="UP000591131">
    <property type="component" value="Unassembled WGS sequence"/>
</dbReference>
<comment type="pathway">
    <text evidence="2">Carbohydrate metabolism; tricarboxylic acid cycle.</text>
</comment>
<feature type="domain" description="VPS9" evidence="12">
    <location>
        <begin position="1433"/>
        <end position="1611"/>
    </location>
</feature>
<proteinExistence type="inferred from homology"/>
<dbReference type="Gene3D" id="1.25.10.10">
    <property type="entry name" value="Leucine-rich Repeat Variant"/>
    <property type="match status" value="1"/>
</dbReference>
<dbReference type="PANTHER" id="PTHR12827">
    <property type="entry name" value="MEIOTIC CHECKPOINT REGULATOR TSG24 FAMILY MEMBER"/>
    <property type="match status" value="1"/>
</dbReference>
<dbReference type="InterPro" id="IPR024990">
    <property type="entry name" value="Apc1"/>
</dbReference>
<keyword evidence="10" id="KW-0131">Cell cycle</keyword>
<feature type="region of interest" description="Disordered" evidence="11">
    <location>
        <begin position="1648"/>
        <end position="1670"/>
    </location>
</feature>
<dbReference type="GO" id="GO:0006099">
    <property type="term" value="P:tricarboxylic acid cycle"/>
    <property type="evidence" value="ECO:0007669"/>
    <property type="project" value="UniProtKB-UniPathway"/>
</dbReference>
<evidence type="ECO:0000256" key="11">
    <source>
        <dbReference type="SAM" id="MobiDB-lite"/>
    </source>
</evidence>
<evidence type="ECO:0000256" key="8">
    <source>
        <dbReference type="ARBA" id="ARBA00022827"/>
    </source>
</evidence>
<sequence>MPSANDARHVRQARGIPLLSSTDDEDDEMLVSWGLPLPGKATDGGGLGGKNNSMEVSGGGEVAVGVRWSRVPCCCERSQKSGGRLLEEQPMKTALVGLCCHQPIKMQVEITGPRGGDEDLTVEAGLIDICPAVFALRSSSRGAITFGTHVRPLFNMEGITTTGSYPFSRTTVTLEESATPCMEWPEFHNGVAYGLAATPPYGREPDFHWFYRTTACRRVTDESCFRRAGLLMGLGLKGYMTPAIFNTDQWLVELGMGNFALICAVLLGVASSNIGSMDVKASRMCYLHTSSLSGEAAQSTGSCIHTLMQCCGVVALGLLHFNSAHITLATFILKNLRNMISISAGSNECGVGLRPAYGVSLGISLGLNFGDKSMPQAFKDEIIACLADMDSVVPAVIALGLIYCNKEDAAVSKALQLPRTRFELCRRRPECWFAVAMALTLVEGKVPVLPSFFGSPSKEADGDSSAFVEAEARLHMEAGIMLGLALLNMGSHELQVRDRILVTMEKLLRMESWQERMPSGTSFAVMASHPPDDCGPDDKSLLTCRLSVLLSASVVMAGSSCPRVACMIDRLREKIFEATHTAANPQLDRIYGVHQALHLSTGLLYLGWGRRRLKNDSLGRAAVLAAIWPGYRHGTSYMKSAFRGRTSQPPRYIATVRTSAREAHHKMLCDVAVVGGGISGCSLAWALARLTDINSVVVIERHHNVGMVCSHAKNNSQTLHRGDIETNYGIHKARRANSQAELLRLFADNVLEKTERDSCMFKMSKMCVGIGEEERDLLRERYEAFHGDFPAMHFTEDKRKIFSWEPAVVLDDHDSGSFRSEPLGAIFIQGEYSAVNYSELTHSFMRHSLKAALGTGKKVKFITSTKVDSLIIEDDGDVTLRCSLNSLELRSKFCIVSAGGYSLLLAHSLGLARHLSLLPIAGSFFFAGYPGNYRRILNGKVYAVQDAALPFAAPHADPDIAQLGHPTRCDGAAIVRASVARFGPTAAFHPMMERYLLETLPDALRSMQLTDPATLAAVAEILSDKPHLIGYALAQMTYEAPMLGEHQYAINEAGRLVPAIGKGSIRLYPAQGFGGVRPQLLDTQARTLVTIVTPELSNVVFNITPSPGATVCLANALSDALRVCAELGAEFYYEDANTLFGVDLRGPNAAATVVVPLVPGLPFFIMLGSTTSAIHPPTTTVVEEDIFKNPFFSKVRNEDTLLQYAAGAGSGASSAADSGRPPVILVPCSRCLSGQPESSSLSRHQIEAHILQSAHVPGQYCNLRGQGLEVKSDRVVTGAGFAQRRVCHITQTENMCRGKLDQRSLRILVLDRPVCGPYNTGKGGAGPASLAMAGPCDWLAACPQAENDFYDRIFGFRQTYLLVPGYEKAAAVRIRDIAADAVAAVERFEASSFSGLVRPVSAPPGSDIKFEVERTAYATLHAFLFSHILEYTLPSDTKLADRIRNYSTSGSINVRTVLAAASAPKDILAAKTEVLARCVQSLEVELGKLDNQITPMDKLSSITAALEHCQKLVSEIVRSSMLAGASGHGGGQTRVEVSADHVLAMFVASIASLANTRSHANARLQINAHTCHIDMYVEAHEELKFSQGQYALSTLHSALAFWREPHAECREFDIHTPEEEDRNSEAPSERGMFNKSSPIFEVCLRAGSEAHPSPNTKFIWKQQEPSQRVS</sequence>
<protein>
    <recommendedName>
        <fullName evidence="12">VPS9 domain-containing protein</fullName>
    </recommendedName>
</protein>
<dbReference type="Gene3D" id="3.50.50.60">
    <property type="entry name" value="FAD/NAD(P)-binding domain"/>
    <property type="match status" value="1"/>
</dbReference>
<dbReference type="Gene3D" id="3.30.9.10">
    <property type="entry name" value="D-Amino Acid Oxidase, subunit A, domain 2"/>
    <property type="match status" value="1"/>
</dbReference>
<feature type="compositionally biased region" description="Basic and acidic residues" evidence="11">
    <location>
        <begin position="1613"/>
        <end position="1628"/>
    </location>
</feature>
<keyword evidence="14" id="KW-1185">Reference proteome</keyword>
<dbReference type="PANTHER" id="PTHR12827:SF3">
    <property type="entry name" value="ANAPHASE-PROMOTING COMPLEX SUBUNIT 1"/>
    <property type="match status" value="1"/>
</dbReference>
<keyword evidence="6" id="KW-0285">Flavoprotein</keyword>
<dbReference type="Pfam" id="PF06039">
    <property type="entry name" value="Mqo"/>
    <property type="match status" value="1"/>
</dbReference>
<dbReference type="UniPathway" id="UPA00223"/>
<evidence type="ECO:0000256" key="6">
    <source>
        <dbReference type="ARBA" id="ARBA00022630"/>
    </source>
</evidence>
<dbReference type="InterPro" id="IPR037191">
    <property type="entry name" value="VPS9_dom_sf"/>
</dbReference>
<comment type="caution">
    <text evidence="13">The sequence shown here is derived from an EMBL/GenBank/DDBJ whole genome shotgun (WGS) entry which is preliminary data.</text>
</comment>
<keyword evidence="7" id="KW-0498">Mitosis</keyword>
<dbReference type="GO" id="GO:0008924">
    <property type="term" value="F:L-malate dehydrogenase (quinone) activity"/>
    <property type="evidence" value="ECO:0007669"/>
    <property type="project" value="InterPro"/>
</dbReference>
<dbReference type="InterPro" id="IPR036188">
    <property type="entry name" value="FAD/NAD-bd_sf"/>
</dbReference>
<dbReference type="SUPFAM" id="SSF51905">
    <property type="entry name" value="FAD/NAD(P)-binding domain"/>
    <property type="match status" value="1"/>
</dbReference>
<dbReference type="InterPro" id="IPR011989">
    <property type="entry name" value="ARM-like"/>
</dbReference>
<feature type="region of interest" description="Disordered" evidence="11">
    <location>
        <begin position="1"/>
        <end position="25"/>
    </location>
</feature>
<evidence type="ECO:0000256" key="7">
    <source>
        <dbReference type="ARBA" id="ARBA00022776"/>
    </source>
</evidence>
<keyword evidence="9" id="KW-0560">Oxidoreductase</keyword>
<dbReference type="PROSITE" id="PS51205">
    <property type="entry name" value="VPS9"/>
    <property type="match status" value="1"/>
</dbReference>
<comment type="cofactor">
    <cofactor evidence="1">
        <name>FAD</name>
        <dbReference type="ChEBI" id="CHEBI:57692"/>
    </cofactor>
</comment>
<dbReference type="GO" id="GO:0070979">
    <property type="term" value="P:protein K11-linked ubiquitination"/>
    <property type="evidence" value="ECO:0007669"/>
    <property type="project" value="TreeGrafter"/>
</dbReference>
<dbReference type="SUPFAM" id="SSF109993">
    <property type="entry name" value="VPS9 domain"/>
    <property type="match status" value="1"/>
</dbReference>
<evidence type="ECO:0000256" key="2">
    <source>
        <dbReference type="ARBA" id="ARBA00005163"/>
    </source>
</evidence>
<dbReference type="GO" id="GO:0005680">
    <property type="term" value="C:anaphase-promoting complex"/>
    <property type="evidence" value="ECO:0007669"/>
    <property type="project" value="InterPro"/>
</dbReference>
<dbReference type="OrthoDB" id="498204at2759"/>
<dbReference type="GO" id="GO:0051301">
    <property type="term" value="P:cell division"/>
    <property type="evidence" value="ECO:0007669"/>
    <property type="project" value="UniProtKB-KW"/>
</dbReference>
<keyword evidence="5" id="KW-0132">Cell division</keyword>
<evidence type="ECO:0000259" key="12">
    <source>
        <dbReference type="PROSITE" id="PS51205"/>
    </source>
</evidence>
<name>A0A7J6MSP2_PERCH</name>
<keyword evidence="4" id="KW-0816">Tricarboxylic acid cycle</keyword>
<dbReference type="GO" id="GO:0031145">
    <property type="term" value="P:anaphase-promoting complex-dependent catabolic process"/>
    <property type="evidence" value="ECO:0007669"/>
    <property type="project" value="TreeGrafter"/>
</dbReference>
<dbReference type="GO" id="GO:0060090">
    <property type="term" value="F:molecular adaptor activity"/>
    <property type="evidence" value="ECO:0007669"/>
    <property type="project" value="TreeGrafter"/>
</dbReference>
<organism evidence="13 14">
    <name type="scientific">Perkinsus chesapeaki</name>
    <name type="common">Clam parasite</name>
    <name type="synonym">Perkinsus andrewsi</name>
    <dbReference type="NCBI Taxonomy" id="330153"/>
    <lineage>
        <taxon>Eukaryota</taxon>
        <taxon>Sar</taxon>
        <taxon>Alveolata</taxon>
        <taxon>Perkinsozoa</taxon>
        <taxon>Perkinsea</taxon>
        <taxon>Perkinsida</taxon>
        <taxon>Perkinsidae</taxon>
        <taxon>Perkinsus</taxon>
    </lineage>
</organism>
<dbReference type="EMBL" id="JAAPAO010000060">
    <property type="protein sequence ID" value="KAF4674615.1"/>
    <property type="molecule type" value="Genomic_DNA"/>
</dbReference>
<evidence type="ECO:0000256" key="5">
    <source>
        <dbReference type="ARBA" id="ARBA00022618"/>
    </source>
</evidence>
<comment type="similarity">
    <text evidence="3">Belongs to the APC1 family.</text>
</comment>
<evidence type="ECO:0000256" key="3">
    <source>
        <dbReference type="ARBA" id="ARBA00010547"/>
    </source>
</evidence>
<dbReference type="InterPro" id="IPR006231">
    <property type="entry name" value="MQO"/>
</dbReference>
<keyword evidence="8" id="KW-0274">FAD</keyword>
<evidence type="ECO:0000256" key="1">
    <source>
        <dbReference type="ARBA" id="ARBA00001974"/>
    </source>
</evidence>
<evidence type="ECO:0000256" key="10">
    <source>
        <dbReference type="ARBA" id="ARBA00023306"/>
    </source>
</evidence>
<feature type="region of interest" description="Disordered" evidence="11">
    <location>
        <begin position="1613"/>
        <end position="1633"/>
    </location>
</feature>
<gene>
    <name evidence="13" type="ORF">FOL47_009006</name>
</gene>
<evidence type="ECO:0000313" key="14">
    <source>
        <dbReference type="Proteomes" id="UP000591131"/>
    </source>
</evidence>
<dbReference type="Gene3D" id="1.20.1050.80">
    <property type="entry name" value="VPS9 domain"/>
    <property type="match status" value="1"/>
</dbReference>
<evidence type="ECO:0000313" key="13">
    <source>
        <dbReference type="EMBL" id="KAF4674615.1"/>
    </source>
</evidence>
<evidence type="ECO:0000256" key="9">
    <source>
        <dbReference type="ARBA" id="ARBA00023002"/>
    </source>
</evidence>
<dbReference type="GO" id="GO:0007091">
    <property type="term" value="P:metaphase/anaphase transition of mitotic cell cycle"/>
    <property type="evidence" value="ECO:0007669"/>
    <property type="project" value="TreeGrafter"/>
</dbReference>
<reference evidence="13 14" key="1">
    <citation type="submission" date="2020-04" db="EMBL/GenBank/DDBJ databases">
        <title>Perkinsus chesapeaki whole genome sequence.</title>
        <authorList>
            <person name="Bogema D.R."/>
        </authorList>
    </citation>
    <scope>NUCLEOTIDE SEQUENCE [LARGE SCALE GENOMIC DNA]</scope>
    <source>
        <strain evidence="13">ATCC PRA-425</strain>
    </source>
</reference>
<dbReference type="InterPro" id="IPR003123">
    <property type="entry name" value="VPS9"/>
</dbReference>
<accession>A0A7J6MSP2</accession>